<accession>A0A165A9R1</accession>
<feature type="domain" description="DUF7054" evidence="2">
    <location>
        <begin position="61"/>
        <end position="145"/>
    </location>
</feature>
<protein>
    <recommendedName>
        <fullName evidence="2">DUF7054 domain-containing protein</fullName>
    </recommendedName>
</protein>
<dbReference type="Gramene" id="KZM97159">
    <property type="protein sequence ID" value="KZM97159"/>
    <property type="gene ID" value="DCAR_015479"/>
</dbReference>
<dbReference type="InterPro" id="IPR055482">
    <property type="entry name" value="DUF7054"/>
</dbReference>
<sequence length="207" mass="23017">MSSPKNHRKKHEEKSRKPSSFHGRTAETMAVAKLNRPRTAPDLFPGRRVAGVASPEVKPTKLTKLLLNVTVQRSLGAVMVIMSPESTVGDLIAAVLRQYVKEGRRPILESTNCDDFDLHYSQFSLESLDKEEKLINLGSRNFFLCPKKSDTMAGIRPGSCSKEGELCPRKSKTVDNCGGVRAAACSNEAEEEWMTQIAWLKLMELLL</sequence>
<dbReference type="PANTHER" id="PTHR33270">
    <property type="entry name" value="BNAC05G50380D PROTEIN"/>
    <property type="match status" value="1"/>
</dbReference>
<dbReference type="OrthoDB" id="651546at2759"/>
<reference evidence="3" key="2">
    <citation type="submission" date="2022-03" db="EMBL/GenBank/DDBJ databases">
        <title>Draft title - Genomic analysis of global carrot germplasm unveils the trajectory of domestication and the origin of high carotenoid orange carrot.</title>
        <authorList>
            <person name="Iorizzo M."/>
            <person name="Ellison S."/>
            <person name="Senalik D."/>
            <person name="Macko-Podgorni A."/>
            <person name="Grzebelus D."/>
            <person name="Bostan H."/>
            <person name="Rolling W."/>
            <person name="Curaba J."/>
            <person name="Simon P."/>
        </authorList>
    </citation>
    <scope>NUCLEOTIDE SEQUENCE</scope>
    <source>
        <tissue evidence="3">Leaf</tissue>
    </source>
</reference>
<proteinExistence type="predicted"/>
<organism evidence="3 4">
    <name type="scientific">Daucus carota subsp. sativus</name>
    <name type="common">Carrot</name>
    <dbReference type="NCBI Taxonomy" id="79200"/>
    <lineage>
        <taxon>Eukaryota</taxon>
        <taxon>Viridiplantae</taxon>
        <taxon>Streptophyta</taxon>
        <taxon>Embryophyta</taxon>
        <taxon>Tracheophyta</taxon>
        <taxon>Spermatophyta</taxon>
        <taxon>Magnoliopsida</taxon>
        <taxon>eudicotyledons</taxon>
        <taxon>Gunneridae</taxon>
        <taxon>Pentapetalae</taxon>
        <taxon>asterids</taxon>
        <taxon>campanulids</taxon>
        <taxon>Apiales</taxon>
        <taxon>Apiaceae</taxon>
        <taxon>Apioideae</taxon>
        <taxon>Scandiceae</taxon>
        <taxon>Daucinae</taxon>
        <taxon>Daucus</taxon>
        <taxon>Daucus sect. Daucus</taxon>
    </lineage>
</organism>
<dbReference type="AlphaFoldDB" id="A0A165A9R1"/>
<reference evidence="3" key="1">
    <citation type="journal article" date="2016" name="Nat. Genet.">
        <title>A high-quality carrot genome assembly provides new insights into carotenoid accumulation and asterid genome evolution.</title>
        <authorList>
            <person name="Iorizzo M."/>
            <person name="Ellison S."/>
            <person name="Senalik D."/>
            <person name="Zeng P."/>
            <person name="Satapoomin P."/>
            <person name="Huang J."/>
            <person name="Bowman M."/>
            <person name="Iovene M."/>
            <person name="Sanseverino W."/>
            <person name="Cavagnaro P."/>
            <person name="Yildiz M."/>
            <person name="Macko-Podgorni A."/>
            <person name="Moranska E."/>
            <person name="Grzebelus E."/>
            <person name="Grzebelus D."/>
            <person name="Ashrafi H."/>
            <person name="Zheng Z."/>
            <person name="Cheng S."/>
            <person name="Spooner D."/>
            <person name="Van Deynze A."/>
            <person name="Simon P."/>
        </authorList>
    </citation>
    <scope>NUCLEOTIDE SEQUENCE</scope>
    <source>
        <tissue evidence="3">Leaf</tissue>
    </source>
</reference>
<feature type="compositionally biased region" description="Basic residues" evidence="1">
    <location>
        <begin position="1"/>
        <end position="11"/>
    </location>
</feature>
<dbReference type="PANTHER" id="PTHR33270:SF24">
    <property type="entry name" value="EXPRESSED PROTEIN"/>
    <property type="match status" value="1"/>
</dbReference>
<evidence type="ECO:0000313" key="3">
    <source>
        <dbReference type="EMBL" id="WOG95945.1"/>
    </source>
</evidence>
<dbReference type="KEGG" id="dcr:108216537"/>
<keyword evidence="4" id="KW-1185">Reference proteome</keyword>
<dbReference type="Pfam" id="PF23156">
    <property type="entry name" value="DUF7054"/>
    <property type="match status" value="1"/>
</dbReference>
<gene>
    <name evidence="3" type="ORF">DCAR_0415274</name>
</gene>
<evidence type="ECO:0000313" key="4">
    <source>
        <dbReference type="Proteomes" id="UP000077755"/>
    </source>
</evidence>
<evidence type="ECO:0000259" key="2">
    <source>
        <dbReference type="Pfam" id="PF23156"/>
    </source>
</evidence>
<name>A0A165A9R1_DAUCS</name>
<evidence type="ECO:0000256" key="1">
    <source>
        <dbReference type="SAM" id="MobiDB-lite"/>
    </source>
</evidence>
<dbReference type="InterPro" id="IPR040358">
    <property type="entry name" value="At4g22758-like"/>
</dbReference>
<feature type="region of interest" description="Disordered" evidence="1">
    <location>
        <begin position="1"/>
        <end position="30"/>
    </location>
</feature>
<dbReference type="Proteomes" id="UP000077755">
    <property type="component" value="Chromosome 4"/>
</dbReference>
<dbReference type="EMBL" id="CP093346">
    <property type="protein sequence ID" value="WOG95945.1"/>
    <property type="molecule type" value="Genomic_DNA"/>
</dbReference>
<dbReference type="OMA" id="CAKATAN"/>